<dbReference type="Gene3D" id="1.25.10.10">
    <property type="entry name" value="Leucine-rich Repeat Variant"/>
    <property type="match status" value="2"/>
</dbReference>
<dbReference type="Gramene" id="TraesWEE_scaffold_009560_01G000100.1">
    <property type="protein sequence ID" value="TraesWEE_scaffold_009560_01G000100.1"/>
    <property type="gene ID" value="TraesWEE_scaffold_009560_01G000100"/>
</dbReference>
<dbReference type="Gramene" id="TraesNOR3A03G01471280.1">
    <property type="protein sequence ID" value="TraesNOR3A03G01471280.1"/>
    <property type="gene ID" value="TraesNOR3A03G01471280"/>
</dbReference>
<dbReference type="InterPro" id="IPR016024">
    <property type="entry name" value="ARM-type_fold"/>
</dbReference>
<dbReference type="AlphaFoldDB" id="A0A3B6EKV7"/>
<dbReference type="GO" id="GO:0008139">
    <property type="term" value="F:nuclear localization sequence binding"/>
    <property type="evidence" value="ECO:0000318"/>
    <property type="project" value="GO_Central"/>
</dbReference>
<dbReference type="GO" id="GO:0005737">
    <property type="term" value="C:cytoplasm"/>
    <property type="evidence" value="ECO:0000318"/>
    <property type="project" value="GO_Central"/>
</dbReference>
<dbReference type="Gramene" id="TraesJAG3A03G01459240.1">
    <property type="protein sequence ID" value="TraesJAG3A03G01459240.1"/>
    <property type="gene ID" value="TraesJAG3A03G01459240"/>
</dbReference>
<evidence type="ECO:0000259" key="9">
    <source>
        <dbReference type="Pfam" id="PF25574"/>
    </source>
</evidence>
<dbReference type="Gramene" id="TraesARI3A03G01471890.1">
    <property type="protein sequence ID" value="TraesARI3A03G01471890.1"/>
    <property type="gene ID" value="TraesARI3A03G01471890"/>
</dbReference>
<evidence type="ECO:0000313" key="11">
    <source>
        <dbReference type="EnsemblPlants" id="TraesCS3A02G325000.1"/>
    </source>
</evidence>
<dbReference type="InterPro" id="IPR000225">
    <property type="entry name" value="Armadillo"/>
</dbReference>
<dbReference type="EnsemblPlants" id="TraesCS3A02G325000.1">
    <property type="protein sequence ID" value="TraesCS3A02G325000.1"/>
    <property type="gene ID" value="TraesCS3A02G325000"/>
</dbReference>
<organism evidence="11">
    <name type="scientific">Triticum aestivum</name>
    <name type="common">Wheat</name>
    <dbReference type="NCBI Taxonomy" id="4565"/>
    <lineage>
        <taxon>Eukaryota</taxon>
        <taxon>Viridiplantae</taxon>
        <taxon>Streptophyta</taxon>
        <taxon>Embryophyta</taxon>
        <taxon>Tracheophyta</taxon>
        <taxon>Spermatophyta</taxon>
        <taxon>Magnoliopsida</taxon>
        <taxon>Liliopsida</taxon>
        <taxon>Poales</taxon>
        <taxon>Poaceae</taxon>
        <taxon>BOP clade</taxon>
        <taxon>Pooideae</taxon>
        <taxon>Triticodae</taxon>
        <taxon>Triticeae</taxon>
        <taxon>Triticinae</taxon>
        <taxon>Triticum</taxon>
    </lineage>
</organism>
<dbReference type="Gramene" id="TraesKAR3A01G0348300.1">
    <property type="protein sequence ID" value="cds.TraesKAR3A01G0348300.1"/>
    <property type="gene ID" value="TraesKAR3A01G0348300"/>
</dbReference>
<proteinExistence type="predicted"/>
<keyword evidence="7" id="KW-0539">Nucleus</keyword>
<feature type="repeat" description="ARM" evidence="8">
    <location>
        <begin position="34"/>
        <end position="63"/>
    </location>
</feature>
<dbReference type="InterPro" id="IPR058584">
    <property type="entry name" value="IMB1_TNPO1-like_TPR"/>
</dbReference>
<dbReference type="OrthoDB" id="10263328at2759"/>
<evidence type="ECO:0000256" key="2">
    <source>
        <dbReference type="ARBA" id="ARBA00004496"/>
    </source>
</evidence>
<comment type="subcellular location">
    <subcellularLocation>
        <location evidence="2">Cytoplasm</location>
    </subcellularLocation>
    <subcellularLocation>
        <location evidence="1">Nucleus</location>
    </subcellularLocation>
</comment>
<dbReference type="InterPro" id="IPR040122">
    <property type="entry name" value="Importin_beta"/>
</dbReference>
<dbReference type="Gramene" id="TraesCS3A03G0780000.1">
    <property type="protein sequence ID" value="TraesCS3A03G0780000.1.CDS"/>
    <property type="gene ID" value="TraesCS3A03G0780000"/>
</dbReference>
<dbReference type="Pfam" id="PF25780">
    <property type="entry name" value="TPR_IPO5"/>
    <property type="match status" value="1"/>
</dbReference>
<dbReference type="InterPro" id="IPR057672">
    <property type="entry name" value="TPR_IPO4/5"/>
</dbReference>
<dbReference type="Gramene" id="TraesJUL3A03G01463000.1">
    <property type="protein sequence ID" value="TraesJUL3A03G01463000.1"/>
    <property type="gene ID" value="TraesJUL3A03G01463000"/>
</dbReference>
<sequence length="520" mass="57769">MTQQGASPPLRQATLAALGYVCEEIGLEQQQANGVLNAVVQAMNQAEPSTEVCLAAVKALYNLLGCAAANFANEDVRNHIMGAVCETLAKFEDLEIQQAIFECLAKIASTYYMLLQPYLRTILSLTESIAPQCVVFRCTVCPRVTSSSAAKAFVQAGERSSICSCKRKIKEMLCFRCFLLNLNQASNLLDLSKRQDGRSKQRGYEDAESIPSELSSSLDRVIDALLSTSQPSDETPFRLGASAYEALRAVVRVSNLEQAVVWSAIGDLMHCIMKRLDMTLDRQALTLGHKLKKNNLQIVLCGVLQVIVQRLANSATVKIVTNAAHHLLFSFCRVLVCDSSTAQSEAMCWFAIAALANATGPEFGKHMPILMQVKCCHTVIKLCKFCTKVLLSRLLELQFSHASETLLLLLAMILRSACSMFWKSFKKLLTHRTGLMFKKRTRLNMWLRQGICKAYSGILRGMKDPRIGFKVATHLFKFMEGVWADRSRDKSVMHAAVAVLTDFDLTIGSWTEEMTKELHN</sequence>
<dbReference type="PROSITE" id="PS50176">
    <property type="entry name" value="ARM_REPEAT"/>
    <property type="match status" value="1"/>
</dbReference>
<dbReference type="STRING" id="4565.A0A3B6EKV7"/>
<reference evidence="11" key="1">
    <citation type="submission" date="2018-08" db="EMBL/GenBank/DDBJ databases">
        <authorList>
            <person name="Rossello M."/>
        </authorList>
    </citation>
    <scope>NUCLEOTIDE SEQUENCE [LARGE SCALE GENOMIC DNA]</scope>
    <source>
        <strain evidence="11">cv. Chinese Spring</strain>
    </source>
</reference>
<evidence type="ECO:0000256" key="4">
    <source>
        <dbReference type="ARBA" id="ARBA00022490"/>
    </source>
</evidence>
<dbReference type="Gramene" id="TraesCS3A02G325000.1">
    <property type="protein sequence ID" value="TraesCS3A02G325000.1"/>
    <property type="gene ID" value="TraesCS3A02G325000"/>
</dbReference>
<reference evidence="11" key="2">
    <citation type="submission" date="2018-10" db="UniProtKB">
        <authorList>
            <consortium name="EnsemblPlants"/>
        </authorList>
    </citation>
    <scope>IDENTIFICATION</scope>
</reference>
<dbReference type="SMR" id="A0A3B6EKV7"/>
<dbReference type="Pfam" id="PF25574">
    <property type="entry name" value="TPR_IMB1"/>
    <property type="match status" value="1"/>
</dbReference>
<keyword evidence="3" id="KW-0813">Transport</keyword>
<dbReference type="GO" id="GO:0005634">
    <property type="term" value="C:nucleus"/>
    <property type="evidence" value="ECO:0000318"/>
    <property type="project" value="GO_Central"/>
</dbReference>
<evidence type="ECO:0000313" key="12">
    <source>
        <dbReference type="Proteomes" id="UP000019116"/>
    </source>
</evidence>
<protein>
    <submittedName>
        <fullName evidence="11">Uncharacterized protein</fullName>
    </submittedName>
</protein>
<evidence type="ECO:0000259" key="10">
    <source>
        <dbReference type="Pfam" id="PF25780"/>
    </source>
</evidence>
<evidence type="ECO:0000256" key="8">
    <source>
        <dbReference type="PROSITE-ProRule" id="PRU00259"/>
    </source>
</evidence>
<evidence type="ECO:0000256" key="1">
    <source>
        <dbReference type="ARBA" id="ARBA00004123"/>
    </source>
</evidence>
<keyword evidence="5" id="KW-0677">Repeat</keyword>
<accession>A0A3B6EKV7</accession>
<dbReference type="InterPro" id="IPR011989">
    <property type="entry name" value="ARM-like"/>
</dbReference>
<evidence type="ECO:0000256" key="5">
    <source>
        <dbReference type="ARBA" id="ARBA00022737"/>
    </source>
</evidence>
<evidence type="ECO:0000256" key="6">
    <source>
        <dbReference type="ARBA" id="ARBA00022927"/>
    </source>
</evidence>
<dbReference type="Gramene" id="TraesCAD_scaffold_021600_01G000300.1">
    <property type="protein sequence ID" value="TraesCAD_scaffold_021600_01G000300.1"/>
    <property type="gene ID" value="TraesCAD_scaffold_021600_01G000300"/>
</dbReference>
<feature type="domain" description="Importin subunit beta-1/Transportin-1-like TPR repeats" evidence="9">
    <location>
        <begin position="208"/>
        <end position="371"/>
    </location>
</feature>
<evidence type="ECO:0000256" key="7">
    <source>
        <dbReference type="ARBA" id="ARBA00023242"/>
    </source>
</evidence>
<dbReference type="GO" id="GO:0006606">
    <property type="term" value="P:protein import into nucleus"/>
    <property type="evidence" value="ECO:0000318"/>
    <property type="project" value="GO_Central"/>
</dbReference>
<keyword evidence="4" id="KW-0963">Cytoplasm</keyword>
<keyword evidence="12" id="KW-1185">Reference proteome</keyword>
<dbReference type="PANTHER" id="PTHR10527">
    <property type="entry name" value="IMPORTIN BETA"/>
    <property type="match status" value="1"/>
</dbReference>
<keyword evidence="6" id="KW-0653">Protein transport</keyword>
<dbReference type="Proteomes" id="UP000019116">
    <property type="component" value="Chromosome 3A"/>
</dbReference>
<dbReference type="Gramene" id="TraesROB_scaffold_010952_01G000100.1">
    <property type="protein sequence ID" value="TraesROB_scaffold_010952_01G000100.1"/>
    <property type="gene ID" value="TraesROB_scaffold_010952_01G000100"/>
</dbReference>
<evidence type="ECO:0000256" key="3">
    <source>
        <dbReference type="ARBA" id="ARBA00022448"/>
    </source>
</evidence>
<name>A0A3B6EKV7_WHEAT</name>
<feature type="domain" description="IPO4/5-like TPR repeats" evidence="10">
    <location>
        <begin position="6"/>
        <end position="125"/>
    </location>
</feature>
<dbReference type="Gramene" id="TraesCLE_scaffold_041600_01G000100.1">
    <property type="protein sequence ID" value="TraesCLE_scaffold_041600_01G000100.1"/>
    <property type="gene ID" value="TraesCLE_scaffold_041600_01G000100"/>
</dbReference>
<dbReference type="SUPFAM" id="SSF48371">
    <property type="entry name" value="ARM repeat"/>
    <property type="match status" value="1"/>
</dbReference>
<dbReference type="GO" id="GO:0061608">
    <property type="term" value="F:nuclear import signal receptor activity"/>
    <property type="evidence" value="ECO:0000318"/>
    <property type="project" value="GO_Central"/>
</dbReference>